<protein>
    <submittedName>
        <fullName evidence="1">Uncharacterized protein</fullName>
    </submittedName>
</protein>
<comment type="caution">
    <text evidence="1">The sequence shown here is derived from an EMBL/GenBank/DDBJ whole genome shotgun (WGS) entry which is preliminary data.</text>
</comment>
<proteinExistence type="predicted"/>
<reference evidence="1 2" key="1">
    <citation type="submission" date="2020-05" db="EMBL/GenBank/DDBJ databases">
        <authorList>
            <person name="Kim M.K."/>
        </authorList>
    </citation>
    <scope>NUCLEOTIDE SEQUENCE [LARGE SCALE GENOMIC DNA]</scope>
    <source>
        <strain evidence="1 2">BT25</strain>
    </source>
</reference>
<evidence type="ECO:0000313" key="2">
    <source>
        <dbReference type="Proteomes" id="UP000550508"/>
    </source>
</evidence>
<dbReference type="AlphaFoldDB" id="A0A849VJS5"/>
<dbReference type="Proteomes" id="UP000550508">
    <property type="component" value="Unassembled WGS sequence"/>
</dbReference>
<keyword evidence="2" id="KW-1185">Reference proteome</keyword>
<gene>
    <name evidence="1" type="ORF">HQ945_02475</name>
</gene>
<dbReference type="EMBL" id="JABUMX010000001">
    <property type="protein sequence ID" value="NTS30108.1"/>
    <property type="molecule type" value="Genomic_DNA"/>
</dbReference>
<evidence type="ECO:0000313" key="1">
    <source>
        <dbReference type="EMBL" id="NTS30108.1"/>
    </source>
</evidence>
<organism evidence="1 2">
    <name type="scientific">Phyllobacterium pellucidum</name>
    <dbReference type="NCBI Taxonomy" id="2740464"/>
    <lineage>
        <taxon>Bacteria</taxon>
        <taxon>Pseudomonadati</taxon>
        <taxon>Pseudomonadota</taxon>
        <taxon>Alphaproteobacteria</taxon>
        <taxon>Hyphomicrobiales</taxon>
        <taxon>Phyllobacteriaceae</taxon>
        <taxon>Phyllobacterium</taxon>
    </lineage>
</organism>
<dbReference type="RefSeq" id="WP_113281978.1">
    <property type="nucleotide sequence ID" value="NZ_JABUMX010000001.1"/>
</dbReference>
<sequence>MFISDLQSKLKMGLGIPIWLKDNLSPSPKSKKKCDERPSSRLTILASAGVSTMKVSPEGFHSVYARSLLHKCHEIAAHPPISLPLLNRGNWFFNEILPLNAGIGTLPGLRIAHEPVVFLAFLDSNRQSARSFRNGDLT</sequence>
<name>A0A849VJS5_9HYPH</name>
<accession>A0A849VJS5</accession>